<gene>
    <name evidence="3" type="ORF">NA56DRAFT_675024</name>
</gene>
<evidence type="ECO:0000256" key="1">
    <source>
        <dbReference type="ARBA" id="ARBA00022801"/>
    </source>
</evidence>
<dbReference type="Proteomes" id="UP000235672">
    <property type="component" value="Unassembled WGS sequence"/>
</dbReference>
<keyword evidence="1 3" id="KW-0378">Hydrolase</keyword>
<dbReference type="PANTHER" id="PTHR43056:SF10">
    <property type="entry name" value="COCE_NOND FAMILY, PUTATIVE (AFU_ORTHOLOGUE AFUA_7G00600)-RELATED"/>
    <property type="match status" value="1"/>
</dbReference>
<dbReference type="SMART" id="SM00939">
    <property type="entry name" value="PepX_C"/>
    <property type="match status" value="1"/>
</dbReference>
<sequence length="539" mass="61650">MRKPLDPEGPFFPLLPLLQYPGFQPHSEILPKGHKRMPYNLPLPCDILFEQDFCVPMRDGIKLYCDVFRPPHVEKVPIILVWAPYGKHGSSELFMNELPERLGIPKSTYSGYENFEGPDPAYWVPKGYAIVNIDARGSWNSEGNMYYWGNNDSCDGYDAIEFLAKQPWCNGKVGMAGNSWYAISQWFIASSQPPSLAAIAPWEGASDDCRDVGHRGGVPNPVMSHAVGMLCPGRNLQEDQGLMSVENEFWSSYWEDKRAKLGRIECPAYVLGSLRGWREISSKNKWLRIHNEQEWRDWPFWQDDLASFFDFYLKDIKNDWPSTPPVRVSLLGISKPDIINRPFPTYPPPSMSLRTHYLNALTKAATTDLPTADSSVSYPAADMKSEVTFDIIFTEYTELSGYAKLCLWMQCHEHDDMDIFVILCKIDEDGKVLRHVNYQPDKVRREDLPLNNVDGKKELWHPHVKGEKIPKGDIVKVEFTTWPIGMIFEKGEKMRVRISGRDICLVETAERKFLMPQNVGTHILHTGRKFSSNIGLPVI</sequence>
<dbReference type="InterPro" id="IPR029058">
    <property type="entry name" value="AB_hydrolase_fold"/>
</dbReference>
<dbReference type="Gene3D" id="1.10.3020.20">
    <property type="match status" value="1"/>
</dbReference>
<accession>A0A2J6PFY3</accession>
<dbReference type="InterPro" id="IPR008979">
    <property type="entry name" value="Galactose-bd-like_sf"/>
</dbReference>
<dbReference type="SUPFAM" id="SSF53474">
    <property type="entry name" value="alpha/beta-Hydrolases"/>
    <property type="match status" value="1"/>
</dbReference>
<evidence type="ECO:0000313" key="4">
    <source>
        <dbReference type="Proteomes" id="UP000235672"/>
    </source>
</evidence>
<dbReference type="InterPro" id="IPR000383">
    <property type="entry name" value="Xaa-Pro-like_dom"/>
</dbReference>
<proteinExistence type="predicted"/>
<feature type="domain" description="Xaa-Pro dipeptidyl-peptidase C-terminal" evidence="2">
    <location>
        <begin position="306"/>
        <end position="535"/>
    </location>
</feature>
<name>A0A2J6PFY3_9HELO</name>
<dbReference type="GO" id="GO:0008239">
    <property type="term" value="F:dipeptidyl-peptidase activity"/>
    <property type="evidence" value="ECO:0007669"/>
    <property type="project" value="InterPro"/>
</dbReference>
<evidence type="ECO:0000259" key="2">
    <source>
        <dbReference type="SMART" id="SM00939"/>
    </source>
</evidence>
<dbReference type="Gene3D" id="2.60.120.260">
    <property type="entry name" value="Galactose-binding domain-like"/>
    <property type="match status" value="1"/>
</dbReference>
<reference evidence="3 4" key="1">
    <citation type="submission" date="2016-05" db="EMBL/GenBank/DDBJ databases">
        <title>A degradative enzymes factory behind the ericoid mycorrhizal symbiosis.</title>
        <authorList>
            <consortium name="DOE Joint Genome Institute"/>
            <person name="Martino E."/>
            <person name="Morin E."/>
            <person name="Grelet G."/>
            <person name="Kuo A."/>
            <person name="Kohler A."/>
            <person name="Daghino S."/>
            <person name="Barry K."/>
            <person name="Choi C."/>
            <person name="Cichocki N."/>
            <person name="Clum A."/>
            <person name="Copeland A."/>
            <person name="Hainaut M."/>
            <person name="Haridas S."/>
            <person name="Labutti K."/>
            <person name="Lindquist E."/>
            <person name="Lipzen A."/>
            <person name="Khouja H.-R."/>
            <person name="Murat C."/>
            <person name="Ohm R."/>
            <person name="Olson A."/>
            <person name="Spatafora J."/>
            <person name="Veneault-Fourrey C."/>
            <person name="Henrissat B."/>
            <person name="Grigoriev I."/>
            <person name="Martin F."/>
            <person name="Perotto S."/>
        </authorList>
    </citation>
    <scope>NUCLEOTIDE SEQUENCE [LARGE SCALE GENOMIC DNA]</scope>
    <source>
        <strain evidence="3 4">UAMH 7357</strain>
    </source>
</reference>
<keyword evidence="4" id="KW-1185">Reference proteome</keyword>
<dbReference type="Pfam" id="PF02129">
    <property type="entry name" value="Peptidase_S15"/>
    <property type="match status" value="1"/>
</dbReference>
<dbReference type="Gene3D" id="3.40.50.1820">
    <property type="entry name" value="alpha/beta hydrolase"/>
    <property type="match status" value="1"/>
</dbReference>
<dbReference type="SUPFAM" id="SSF49785">
    <property type="entry name" value="Galactose-binding domain-like"/>
    <property type="match status" value="1"/>
</dbReference>
<dbReference type="OrthoDB" id="2578740at2759"/>
<dbReference type="EMBL" id="KZ613538">
    <property type="protein sequence ID" value="PMD12951.1"/>
    <property type="molecule type" value="Genomic_DNA"/>
</dbReference>
<dbReference type="STRING" id="1745343.A0A2J6PFY3"/>
<dbReference type="Pfam" id="PF08530">
    <property type="entry name" value="PepX_C"/>
    <property type="match status" value="1"/>
</dbReference>
<protein>
    <submittedName>
        <fullName evidence="3">Alpha/beta-hydrolase</fullName>
    </submittedName>
</protein>
<evidence type="ECO:0000313" key="3">
    <source>
        <dbReference type="EMBL" id="PMD12951.1"/>
    </source>
</evidence>
<dbReference type="InterPro" id="IPR005674">
    <property type="entry name" value="CocE/Ser_esterase"/>
</dbReference>
<dbReference type="NCBIfam" id="TIGR00976">
    <property type="entry name" value="CocE_NonD"/>
    <property type="match status" value="1"/>
</dbReference>
<dbReference type="PANTHER" id="PTHR43056">
    <property type="entry name" value="PEPTIDASE S9 PROLYL OLIGOPEPTIDASE"/>
    <property type="match status" value="1"/>
</dbReference>
<dbReference type="AlphaFoldDB" id="A0A2J6PFY3"/>
<dbReference type="InterPro" id="IPR013736">
    <property type="entry name" value="Xaa-Pro_dipept_C"/>
</dbReference>
<organism evidence="3 4">
    <name type="scientific">Hyaloscypha hepaticicola</name>
    <dbReference type="NCBI Taxonomy" id="2082293"/>
    <lineage>
        <taxon>Eukaryota</taxon>
        <taxon>Fungi</taxon>
        <taxon>Dikarya</taxon>
        <taxon>Ascomycota</taxon>
        <taxon>Pezizomycotina</taxon>
        <taxon>Leotiomycetes</taxon>
        <taxon>Helotiales</taxon>
        <taxon>Hyaloscyphaceae</taxon>
        <taxon>Hyaloscypha</taxon>
    </lineage>
</organism>
<dbReference type="InterPro" id="IPR050585">
    <property type="entry name" value="Xaa-Pro_dipeptidyl-ppase/CocE"/>
</dbReference>